<evidence type="ECO:0000256" key="1">
    <source>
        <dbReference type="ARBA" id="ARBA00022786"/>
    </source>
</evidence>
<dbReference type="InterPro" id="IPR036047">
    <property type="entry name" value="F-box-like_dom_sf"/>
</dbReference>
<keyword evidence="4" id="KW-1185">Reference proteome</keyword>
<dbReference type="Pfam" id="PF25372">
    <property type="entry name" value="DUF7885"/>
    <property type="match status" value="1"/>
</dbReference>
<dbReference type="SMART" id="SM00367">
    <property type="entry name" value="LRR_CC"/>
    <property type="match status" value="9"/>
</dbReference>
<dbReference type="Pfam" id="PF12937">
    <property type="entry name" value="F-box-like"/>
    <property type="match status" value="1"/>
</dbReference>
<dbReference type="SUPFAM" id="SSF81383">
    <property type="entry name" value="F-box domain"/>
    <property type="match status" value="1"/>
</dbReference>
<evidence type="ECO:0000313" key="3">
    <source>
        <dbReference type="EMBL" id="CAH3033296.1"/>
    </source>
</evidence>
<dbReference type="EMBL" id="CALNXK010000002">
    <property type="protein sequence ID" value="CAH3033296.1"/>
    <property type="molecule type" value="Genomic_DNA"/>
</dbReference>
<evidence type="ECO:0000259" key="2">
    <source>
        <dbReference type="PROSITE" id="PS50181"/>
    </source>
</evidence>
<keyword evidence="1" id="KW-0833">Ubl conjugation pathway</keyword>
<proteinExistence type="predicted"/>
<feature type="domain" description="F-box" evidence="2">
    <location>
        <begin position="18"/>
        <end position="64"/>
    </location>
</feature>
<gene>
    <name evidence="3" type="ORF">PLOB_00016438</name>
</gene>
<dbReference type="InterPro" id="IPR057207">
    <property type="entry name" value="FBXL15_LRR"/>
</dbReference>
<dbReference type="InterPro" id="IPR001611">
    <property type="entry name" value="Leu-rich_rpt"/>
</dbReference>
<evidence type="ECO:0000313" key="4">
    <source>
        <dbReference type="Proteomes" id="UP001159405"/>
    </source>
</evidence>
<dbReference type="InterPro" id="IPR032675">
    <property type="entry name" value="LRR_dom_sf"/>
</dbReference>
<accession>A0ABN8MQK7</accession>
<sequence>MNDLSGIKMQKEEGNRDSFKINNLPQVVFLSILSYLDLKDLGRASCVSKHWYNSTLDPCLWRKLKLQKRHKVDDEVLVRITNHGSAVSVLDVSECRSITEEGLLKALLQCKCLVDLSVVRCVAVTDNILSVIGQSCRNIRSLDISLCRVTDTGVKELCEGCVQLEKLTMDQCRSLTSNSLLSVAQNCPNLTFISVEYNDKIGDDGVHELVHRCPLLERLHLNSSGITSQTALFVAQCCRNIILLDLRYCSSLTDDEVKEVVNGCPYLQILNLSLCSHVTDKALDYIITRCASLRSLYLVHCKITDTGLEAFKRCVCKLERLDISWCQKVTDQGVHAVLEGCRHLKHLGLVRCDLVREETVMRLNQQFPQVFLSTVLTEMNRVCNRAELASLPGT</sequence>
<dbReference type="InterPro" id="IPR001810">
    <property type="entry name" value="F-box_dom"/>
</dbReference>
<dbReference type="PANTHER" id="PTHR13318">
    <property type="entry name" value="PARTNER OF PAIRED, ISOFORM B-RELATED"/>
    <property type="match status" value="1"/>
</dbReference>
<organism evidence="3 4">
    <name type="scientific">Porites lobata</name>
    <dbReference type="NCBI Taxonomy" id="104759"/>
    <lineage>
        <taxon>Eukaryota</taxon>
        <taxon>Metazoa</taxon>
        <taxon>Cnidaria</taxon>
        <taxon>Anthozoa</taxon>
        <taxon>Hexacorallia</taxon>
        <taxon>Scleractinia</taxon>
        <taxon>Fungiina</taxon>
        <taxon>Poritidae</taxon>
        <taxon>Porites</taxon>
    </lineage>
</organism>
<reference evidence="3 4" key="1">
    <citation type="submission" date="2022-05" db="EMBL/GenBank/DDBJ databases">
        <authorList>
            <consortium name="Genoscope - CEA"/>
            <person name="William W."/>
        </authorList>
    </citation>
    <scope>NUCLEOTIDE SEQUENCE [LARGE SCALE GENOMIC DNA]</scope>
</reference>
<dbReference type="InterPro" id="IPR006553">
    <property type="entry name" value="Leu-rich_rpt_Cys-con_subtyp"/>
</dbReference>
<dbReference type="SMART" id="SM00256">
    <property type="entry name" value="FBOX"/>
    <property type="match status" value="1"/>
</dbReference>
<protein>
    <recommendedName>
        <fullName evidence="2">F-box domain-containing protein</fullName>
    </recommendedName>
</protein>
<dbReference type="SUPFAM" id="SSF52047">
    <property type="entry name" value="RNI-like"/>
    <property type="match status" value="1"/>
</dbReference>
<dbReference type="PROSITE" id="PS50181">
    <property type="entry name" value="FBOX"/>
    <property type="match status" value="1"/>
</dbReference>
<dbReference type="Proteomes" id="UP001159405">
    <property type="component" value="Unassembled WGS sequence"/>
</dbReference>
<dbReference type="Pfam" id="PF13516">
    <property type="entry name" value="LRR_6"/>
    <property type="match status" value="1"/>
</dbReference>
<dbReference type="Gene3D" id="3.80.10.10">
    <property type="entry name" value="Ribonuclease Inhibitor"/>
    <property type="match status" value="3"/>
</dbReference>
<comment type="caution">
    <text evidence="3">The sequence shown here is derived from an EMBL/GenBank/DDBJ whole genome shotgun (WGS) entry which is preliminary data.</text>
</comment>
<name>A0ABN8MQK7_9CNID</name>